<gene>
    <name evidence="5" type="ORF">HPP92_021567</name>
</gene>
<dbReference type="AlphaFoldDB" id="A0A835PVT5"/>
<dbReference type="GO" id="GO:0006412">
    <property type="term" value="P:translation"/>
    <property type="evidence" value="ECO:0007669"/>
    <property type="project" value="InterPro"/>
</dbReference>
<dbReference type="InterPro" id="IPR000206">
    <property type="entry name" value="Ribosomal_bL12"/>
</dbReference>
<comment type="similarity">
    <text evidence="1">Belongs to the bacterial ribosomal protein bL12 family.</text>
</comment>
<keyword evidence="3" id="KW-0687">Ribonucleoprotein</keyword>
<dbReference type="PANTHER" id="PTHR45987">
    <property type="entry name" value="39S RIBOSOMAL PROTEIN L12"/>
    <property type="match status" value="1"/>
</dbReference>
<dbReference type="CDD" id="cd00387">
    <property type="entry name" value="Ribosomal_L7_L12"/>
    <property type="match status" value="1"/>
</dbReference>
<evidence type="ECO:0000313" key="5">
    <source>
        <dbReference type="EMBL" id="KAG0461270.1"/>
    </source>
</evidence>
<dbReference type="GO" id="GO:0003735">
    <property type="term" value="F:structural constituent of ribosome"/>
    <property type="evidence" value="ECO:0007669"/>
    <property type="project" value="InterPro"/>
</dbReference>
<dbReference type="EMBL" id="JADCNL010000011">
    <property type="protein sequence ID" value="KAG0461270.1"/>
    <property type="molecule type" value="Genomic_DNA"/>
</dbReference>
<accession>A0A835PVT5</accession>
<dbReference type="Proteomes" id="UP000636800">
    <property type="component" value="Chromosome 11"/>
</dbReference>
<dbReference type="PANTHER" id="PTHR45987:SF1">
    <property type="entry name" value="50S RIBOSOMAL PROTEIN L7_L12-RELATED"/>
    <property type="match status" value="1"/>
</dbReference>
<proteinExistence type="inferred from homology"/>
<dbReference type="GO" id="GO:0003729">
    <property type="term" value="F:mRNA binding"/>
    <property type="evidence" value="ECO:0007669"/>
    <property type="project" value="TreeGrafter"/>
</dbReference>
<keyword evidence="6" id="KW-1185">Reference proteome</keyword>
<dbReference type="HAMAP" id="MF_00368">
    <property type="entry name" value="Ribosomal_bL12"/>
    <property type="match status" value="1"/>
</dbReference>
<name>A0A835PVT5_VANPL</name>
<dbReference type="OrthoDB" id="120976at2759"/>
<dbReference type="FunFam" id="3.30.1390.10:FF:000001">
    <property type="entry name" value="50S ribosomal protein L7/L12"/>
    <property type="match status" value="1"/>
</dbReference>
<evidence type="ECO:0000256" key="3">
    <source>
        <dbReference type="ARBA" id="ARBA00023274"/>
    </source>
</evidence>
<feature type="domain" description="Large ribosomal subunit protein bL12 C-terminal" evidence="4">
    <location>
        <begin position="138"/>
        <end position="203"/>
    </location>
</feature>
<protein>
    <recommendedName>
        <fullName evidence="4">Large ribosomal subunit protein bL12 C-terminal domain-containing protein</fullName>
    </recommendedName>
</protein>
<evidence type="ECO:0000313" key="6">
    <source>
        <dbReference type="Proteomes" id="UP000636800"/>
    </source>
</evidence>
<organism evidence="5 6">
    <name type="scientific">Vanilla planifolia</name>
    <name type="common">Vanilla</name>
    <dbReference type="NCBI Taxonomy" id="51239"/>
    <lineage>
        <taxon>Eukaryota</taxon>
        <taxon>Viridiplantae</taxon>
        <taxon>Streptophyta</taxon>
        <taxon>Embryophyta</taxon>
        <taxon>Tracheophyta</taxon>
        <taxon>Spermatophyta</taxon>
        <taxon>Magnoliopsida</taxon>
        <taxon>Liliopsida</taxon>
        <taxon>Asparagales</taxon>
        <taxon>Orchidaceae</taxon>
        <taxon>Vanilloideae</taxon>
        <taxon>Vanilleae</taxon>
        <taxon>Vanilla</taxon>
    </lineage>
</organism>
<dbReference type="InterPro" id="IPR014719">
    <property type="entry name" value="Ribosomal_bL12_C/ClpS-like"/>
</dbReference>
<dbReference type="GO" id="GO:1990904">
    <property type="term" value="C:ribonucleoprotein complex"/>
    <property type="evidence" value="ECO:0007669"/>
    <property type="project" value="UniProtKB-KW"/>
</dbReference>
<keyword evidence="2" id="KW-0689">Ribosomal protein</keyword>
<evidence type="ECO:0000259" key="4">
    <source>
        <dbReference type="Pfam" id="PF00542"/>
    </source>
</evidence>
<dbReference type="GO" id="GO:0005840">
    <property type="term" value="C:ribosome"/>
    <property type="evidence" value="ECO:0007669"/>
    <property type="project" value="UniProtKB-KW"/>
</dbReference>
<dbReference type="SUPFAM" id="SSF54736">
    <property type="entry name" value="ClpS-like"/>
    <property type="match status" value="1"/>
</dbReference>
<dbReference type="Gene3D" id="3.30.1390.10">
    <property type="match status" value="1"/>
</dbReference>
<reference evidence="5 6" key="1">
    <citation type="journal article" date="2020" name="Nat. Food">
        <title>A phased Vanilla planifolia genome enables genetic improvement of flavour and production.</title>
        <authorList>
            <person name="Hasing T."/>
            <person name="Tang H."/>
            <person name="Brym M."/>
            <person name="Khazi F."/>
            <person name="Huang T."/>
            <person name="Chambers A.H."/>
        </authorList>
    </citation>
    <scope>NUCLEOTIDE SEQUENCE [LARGE SCALE GENOMIC DNA]</scope>
    <source>
        <tissue evidence="5">Leaf</tissue>
    </source>
</reference>
<evidence type="ECO:0000256" key="1">
    <source>
        <dbReference type="ARBA" id="ARBA00007197"/>
    </source>
</evidence>
<evidence type="ECO:0000256" key="2">
    <source>
        <dbReference type="ARBA" id="ARBA00022980"/>
    </source>
</evidence>
<dbReference type="Pfam" id="PF00542">
    <property type="entry name" value="Ribosomal_L12"/>
    <property type="match status" value="1"/>
</dbReference>
<comment type="caution">
    <text evidence="5">The sequence shown here is derived from an EMBL/GenBank/DDBJ whole genome shotgun (WGS) entry which is preliminary data.</text>
</comment>
<dbReference type="GO" id="GO:0005739">
    <property type="term" value="C:mitochondrion"/>
    <property type="evidence" value="ECO:0007669"/>
    <property type="project" value="TreeGrafter"/>
</dbReference>
<sequence length="205" mass="22495">MTSILRTGRQILSRCPSSSICIFRFYSLSSRTVDIGEQLEMFDQRMLPTDYDPAKFDPTEHRSPPSERVWRLVDEVSALTLAEVAELSAIIMRKTHIAEPPVIGIVKPGASLFGIGAGLAGASASFAEEQKVPEKTVFDLKLESYDAASKIKVIKEVRAFTDLGLKEAKELVEKTPTVIKGGLSKEEAEQIIEKLKAAGAKVIME</sequence>
<dbReference type="InterPro" id="IPR013823">
    <property type="entry name" value="Ribosomal_bL12_C"/>
</dbReference>